<dbReference type="AlphaFoldDB" id="A0A3Q3XK85"/>
<keyword evidence="3" id="KW-1185">Reference proteome</keyword>
<dbReference type="PANTHER" id="PTHR12458">
    <property type="entry name" value="ORF PROTEIN"/>
    <property type="match status" value="1"/>
</dbReference>
<evidence type="ECO:0000313" key="2">
    <source>
        <dbReference type="Ensembl" id="ENSMMOP00000024071.1"/>
    </source>
</evidence>
<feature type="domain" description="CFA20" evidence="1">
    <location>
        <begin position="4"/>
        <end position="171"/>
    </location>
</feature>
<dbReference type="InterPro" id="IPR007714">
    <property type="entry name" value="CFA20_dom"/>
</dbReference>
<evidence type="ECO:0000259" key="1">
    <source>
        <dbReference type="Pfam" id="PF05018"/>
    </source>
</evidence>
<proteinExistence type="predicted"/>
<evidence type="ECO:0000313" key="3">
    <source>
        <dbReference type="Proteomes" id="UP000261620"/>
    </source>
</evidence>
<dbReference type="Pfam" id="PF05018">
    <property type="entry name" value="CFA20_dom"/>
    <property type="match status" value="1"/>
</dbReference>
<protein>
    <recommendedName>
        <fullName evidence="1">CFA20 domain-containing protein</fullName>
    </recommendedName>
</protein>
<reference evidence="2" key="1">
    <citation type="submission" date="2025-08" db="UniProtKB">
        <authorList>
            <consortium name="Ensembl"/>
        </authorList>
    </citation>
    <scope>IDENTIFICATION</scope>
</reference>
<dbReference type="STRING" id="94237.ENSMMOP00000024071"/>
<dbReference type="InterPro" id="IPR040441">
    <property type="entry name" value="CFA20/CFAP20DC"/>
</dbReference>
<dbReference type="Ensembl" id="ENSMMOT00000024473.1">
    <property type="protein sequence ID" value="ENSMMOP00000024071.1"/>
    <property type="gene ID" value="ENSMMOG00000018288.1"/>
</dbReference>
<name>A0A3Q3XK85_MOLML</name>
<organism evidence="2 3">
    <name type="scientific">Mola mola</name>
    <name type="common">Ocean sunfish</name>
    <name type="synonym">Tetraodon mola</name>
    <dbReference type="NCBI Taxonomy" id="94237"/>
    <lineage>
        <taxon>Eukaryota</taxon>
        <taxon>Metazoa</taxon>
        <taxon>Chordata</taxon>
        <taxon>Craniata</taxon>
        <taxon>Vertebrata</taxon>
        <taxon>Euteleostomi</taxon>
        <taxon>Actinopterygii</taxon>
        <taxon>Neopterygii</taxon>
        <taxon>Teleostei</taxon>
        <taxon>Neoteleostei</taxon>
        <taxon>Acanthomorphata</taxon>
        <taxon>Eupercaria</taxon>
        <taxon>Tetraodontiformes</taxon>
        <taxon>Molidae</taxon>
        <taxon>Mola</taxon>
    </lineage>
</organism>
<dbReference type="Proteomes" id="UP000261620">
    <property type="component" value="Unplaced"/>
</dbReference>
<accession>A0A3Q3XK85</accession>
<sequence length="231" mass="26743">IFLKIYQNGFLFILYSLDSKPLNLWESKVKDDHIERITDDDTNTQVMEVAGSSVSTTYISFPAEPNKTLGISLPFLVMIVKNLKKNFSFEVQVLDEKSVRRRFRASNYQSTTRVEPFVCTMPMKLDDGWNQIQINMADITKRAYGTNYVETTRVQIHAHCRIRRIYFSDKFKLYLPVQEKESHGKMHTKTCALTSLSTTYNLSYTLLCLFLAPIEILNLYCSHRPGVVINC</sequence>
<reference evidence="2" key="2">
    <citation type="submission" date="2025-09" db="UniProtKB">
        <authorList>
            <consortium name="Ensembl"/>
        </authorList>
    </citation>
    <scope>IDENTIFICATION</scope>
</reference>